<dbReference type="GO" id="GO:0005762">
    <property type="term" value="C:mitochondrial large ribosomal subunit"/>
    <property type="evidence" value="ECO:0007669"/>
    <property type="project" value="TreeGrafter"/>
</dbReference>
<dbReference type="Gene3D" id="6.10.330.20">
    <property type="match status" value="1"/>
</dbReference>
<keyword evidence="4" id="KW-0496">Mitochondrion</keyword>
<evidence type="ECO:0000256" key="1">
    <source>
        <dbReference type="ARBA" id="ARBA00004173"/>
    </source>
</evidence>
<proteinExistence type="inferred from homology"/>
<dbReference type="OrthoDB" id="270763at2759"/>
<dbReference type="EMBL" id="MU007074">
    <property type="protein sequence ID" value="KAF2424487.1"/>
    <property type="molecule type" value="Genomic_DNA"/>
</dbReference>
<sequence>MPPKLLSSRVLRLPRLTSAEQFPRCSIARTQCLYQPSHSQFSTTSVQQKDNNRMRGLSAMRRSGLRGKKLSITPDQLPEPVFDPSKRSKIETDPDHGLWGFFNKDRTLLSLPQDDTEHGRAWTVQELRRKSWEDLHALWWKCVKERNRIATEAVERKRVKVYGEYEADERKDVIKETQRAIKHALTERYYAWEDARKLAVNDPEVEFTEDDALYVPIERDDVGELYDTEELLAEEDNATAEEGERRLDSVDGSEIKSEGIKNVDVSAMEGDVSPKAGPEKRV</sequence>
<name>A0A9P4NK15_9PEZI</name>
<organism evidence="9 10">
    <name type="scientific">Tothia fuscella</name>
    <dbReference type="NCBI Taxonomy" id="1048955"/>
    <lineage>
        <taxon>Eukaryota</taxon>
        <taxon>Fungi</taxon>
        <taxon>Dikarya</taxon>
        <taxon>Ascomycota</taxon>
        <taxon>Pezizomycotina</taxon>
        <taxon>Dothideomycetes</taxon>
        <taxon>Pleosporomycetidae</taxon>
        <taxon>Venturiales</taxon>
        <taxon>Cylindrosympodiaceae</taxon>
        <taxon>Tothia</taxon>
    </lineage>
</organism>
<feature type="region of interest" description="Disordered" evidence="8">
    <location>
        <begin position="233"/>
        <end position="282"/>
    </location>
</feature>
<accession>A0A9P4NK15</accession>
<evidence type="ECO:0000256" key="5">
    <source>
        <dbReference type="ARBA" id="ARBA00023274"/>
    </source>
</evidence>
<evidence type="ECO:0000256" key="2">
    <source>
        <dbReference type="ARBA" id="ARBA00009254"/>
    </source>
</evidence>
<dbReference type="AlphaFoldDB" id="A0A9P4NK15"/>
<evidence type="ECO:0000256" key="8">
    <source>
        <dbReference type="SAM" id="MobiDB-lite"/>
    </source>
</evidence>
<comment type="similarity">
    <text evidence="2">Belongs to the universal ribosomal protein uL29 family.</text>
</comment>
<protein>
    <recommendedName>
        <fullName evidence="6">Large ribosomal subunit protein uL29m</fullName>
    </recommendedName>
    <alternativeName>
        <fullName evidence="7">54S ribosomal protein L4, mitochondrial</fullName>
    </alternativeName>
</protein>
<dbReference type="Proteomes" id="UP000800235">
    <property type="component" value="Unassembled WGS sequence"/>
</dbReference>
<dbReference type="PANTHER" id="PTHR21183:SF18">
    <property type="entry name" value="LARGE RIBOSOMAL SUBUNIT PROTEIN UL29M"/>
    <property type="match status" value="1"/>
</dbReference>
<evidence type="ECO:0000313" key="10">
    <source>
        <dbReference type="Proteomes" id="UP000800235"/>
    </source>
</evidence>
<keyword evidence="5" id="KW-0687">Ribonucleoprotein</keyword>
<evidence type="ECO:0000313" key="9">
    <source>
        <dbReference type="EMBL" id="KAF2424487.1"/>
    </source>
</evidence>
<reference evidence="9" key="1">
    <citation type="journal article" date="2020" name="Stud. Mycol.">
        <title>101 Dothideomycetes genomes: a test case for predicting lifestyles and emergence of pathogens.</title>
        <authorList>
            <person name="Haridas S."/>
            <person name="Albert R."/>
            <person name="Binder M."/>
            <person name="Bloem J."/>
            <person name="Labutti K."/>
            <person name="Salamov A."/>
            <person name="Andreopoulos B."/>
            <person name="Baker S."/>
            <person name="Barry K."/>
            <person name="Bills G."/>
            <person name="Bluhm B."/>
            <person name="Cannon C."/>
            <person name="Castanera R."/>
            <person name="Culley D."/>
            <person name="Daum C."/>
            <person name="Ezra D."/>
            <person name="Gonzalez J."/>
            <person name="Henrissat B."/>
            <person name="Kuo A."/>
            <person name="Liang C."/>
            <person name="Lipzen A."/>
            <person name="Lutzoni F."/>
            <person name="Magnuson J."/>
            <person name="Mondo S."/>
            <person name="Nolan M."/>
            <person name="Ohm R."/>
            <person name="Pangilinan J."/>
            <person name="Park H.-J."/>
            <person name="Ramirez L."/>
            <person name="Alfaro M."/>
            <person name="Sun H."/>
            <person name="Tritt A."/>
            <person name="Yoshinaga Y."/>
            <person name="Zwiers L.-H."/>
            <person name="Turgeon B."/>
            <person name="Goodwin S."/>
            <person name="Spatafora J."/>
            <person name="Crous P."/>
            <person name="Grigoriev I."/>
        </authorList>
    </citation>
    <scope>NUCLEOTIDE SEQUENCE</scope>
    <source>
        <strain evidence="9">CBS 130266</strain>
    </source>
</reference>
<dbReference type="GO" id="GO:0003735">
    <property type="term" value="F:structural constituent of ribosome"/>
    <property type="evidence" value="ECO:0007669"/>
    <property type="project" value="InterPro"/>
</dbReference>
<gene>
    <name evidence="9" type="ORF">EJ08DRAFT_652359</name>
</gene>
<feature type="compositionally biased region" description="Basic and acidic residues" evidence="8">
    <location>
        <begin position="242"/>
        <end position="261"/>
    </location>
</feature>
<dbReference type="InterPro" id="IPR010729">
    <property type="entry name" value="Ribosomal_uL29_mit"/>
</dbReference>
<keyword evidence="3" id="KW-0689">Ribosomal protein</keyword>
<dbReference type="InterPro" id="IPR038340">
    <property type="entry name" value="MRP-L47_sf"/>
</dbReference>
<comment type="caution">
    <text evidence="9">The sequence shown here is derived from an EMBL/GenBank/DDBJ whole genome shotgun (WGS) entry which is preliminary data.</text>
</comment>
<feature type="region of interest" description="Disordered" evidence="8">
    <location>
        <begin position="70"/>
        <end position="89"/>
    </location>
</feature>
<dbReference type="PANTHER" id="PTHR21183">
    <property type="entry name" value="RIBOSOMAL PROTEIN L47, MITOCHONDRIAL-RELATED"/>
    <property type="match status" value="1"/>
</dbReference>
<dbReference type="Pfam" id="PF06984">
    <property type="entry name" value="MRP-L47"/>
    <property type="match status" value="1"/>
</dbReference>
<evidence type="ECO:0000256" key="6">
    <source>
        <dbReference type="ARBA" id="ARBA00035289"/>
    </source>
</evidence>
<evidence type="ECO:0000256" key="7">
    <source>
        <dbReference type="ARBA" id="ARBA00035399"/>
    </source>
</evidence>
<dbReference type="GO" id="GO:0032543">
    <property type="term" value="P:mitochondrial translation"/>
    <property type="evidence" value="ECO:0007669"/>
    <property type="project" value="TreeGrafter"/>
</dbReference>
<evidence type="ECO:0000256" key="3">
    <source>
        <dbReference type="ARBA" id="ARBA00022980"/>
    </source>
</evidence>
<comment type="subcellular location">
    <subcellularLocation>
        <location evidence="1">Mitochondrion</location>
    </subcellularLocation>
</comment>
<keyword evidence="10" id="KW-1185">Reference proteome</keyword>
<evidence type="ECO:0000256" key="4">
    <source>
        <dbReference type="ARBA" id="ARBA00023128"/>
    </source>
</evidence>